<accession>F0SDX2</accession>
<dbReference type="eggNOG" id="COG1733">
    <property type="taxonomic scope" value="Bacteria"/>
</dbReference>
<dbReference type="InterPro" id="IPR036390">
    <property type="entry name" value="WH_DNA-bd_sf"/>
</dbReference>
<dbReference type="GO" id="GO:0003677">
    <property type="term" value="F:DNA binding"/>
    <property type="evidence" value="ECO:0007669"/>
    <property type="project" value="UniProtKB-KW"/>
</dbReference>
<reference evidence="5 6" key="1">
    <citation type="journal article" date="2011" name="Stand. Genomic Sci.">
        <title>Complete genome sequence of the gliding, heparinolytic Pedobacter saltans type strain (113).</title>
        <authorList>
            <person name="Liolios K."/>
            <person name="Sikorski J."/>
            <person name="Lu M."/>
            <person name="Nolan M."/>
            <person name="Lapidus A."/>
            <person name="Lucas S."/>
            <person name="Hammon N."/>
            <person name="Deshpande S."/>
            <person name="Cheng J.F."/>
            <person name="Tapia R."/>
            <person name="Han C."/>
            <person name="Goodwin L."/>
            <person name="Pitluck S."/>
            <person name="Huntemann M."/>
            <person name="Ivanova N."/>
            <person name="Pagani I."/>
            <person name="Mavromatis K."/>
            <person name="Ovchinikova G."/>
            <person name="Pati A."/>
            <person name="Chen A."/>
            <person name="Palaniappan K."/>
            <person name="Land M."/>
            <person name="Hauser L."/>
            <person name="Brambilla E.M."/>
            <person name="Kotsyurbenko O."/>
            <person name="Rohde M."/>
            <person name="Tindall B.J."/>
            <person name="Abt B."/>
            <person name="Goker M."/>
            <person name="Detter J.C."/>
            <person name="Woyke T."/>
            <person name="Bristow J."/>
            <person name="Eisen J.A."/>
            <person name="Markowitz V."/>
            <person name="Hugenholtz P."/>
            <person name="Klenk H.P."/>
            <person name="Kyrpides N.C."/>
        </authorList>
    </citation>
    <scope>NUCLEOTIDE SEQUENCE [LARGE SCALE GENOMIC DNA]</scope>
    <source>
        <strain evidence="6">ATCC 51119 / DSM 12145 / JCM 21818 / LMG 10337 / NBRC 100064 / NCIMB 13643</strain>
    </source>
</reference>
<organism evidence="5 6">
    <name type="scientific">Pseudopedobacter saltans (strain ATCC 51119 / DSM 12145 / JCM 21818 / CCUG 39354 / LMG 10337 / NBRC 100064 / NCIMB 13643)</name>
    <name type="common">Pedobacter saltans</name>
    <dbReference type="NCBI Taxonomy" id="762903"/>
    <lineage>
        <taxon>Bacteria</taxon>
        <taxon>Pseudomonadati</taxon>
        <taxon>Bacteroidota</taxon>
        <taxon>Sphingobacteriia</taxon>
        <taxon>Sphingobacteriales</taxon>
        <taxon>Sphingobacteriaceae</taxon>
        <taxon>Pseudopedobacter</taxon>
    </lineage>
</organism>
<evidence type="ECO:0000256" key="2">
    <source>
        <dbReference type="ARBA" id="ARBA00023125"/>
    </source>
</evidence>
<dbReference type="KEGG" id="psn:Pedsa_1301"/>
<keyword evidence="6" id="KW-1185">Reference proteome</keyword>
<dbReference type="STRING" id="762903.Pedsa_1301"/>
<proteinExistence type="predicted"/>
<evidence type="ECO:0000313" key="6">
    <source>
        <dbReference type="Proteomes" id="UP000000310"/>
    </source>
</evidence>
<dbReference type="EMBL" id="CP002545">
    <property type="protein sequence ID" value="ADY51868.1"/>
    <property type="molecule type" value="Genomic_DNA"/>
</dbReference>
<dbReference type="Pfam" id="PF01638">
    <property type="entry name" value="HxlR"/>
    <property type="match status" value="1"/>
</dbReference>
<keyword evidence="3" id="KW-0804">Transcription</keyword>
<dbReference type="HOGENOM" id="CLU_111585_5_2_10"/>
<evidence type="ECO:0000256" key="1">
    <source>
        <dbReference type="ARBA" id="ARBA00023015"/>
    </source>
</evidence>
<evidence type="ECO:0000313" key="5">
    <source>
        <dbReference type="EMBL" id="ADY51868.1"/>
    </source>
</evidence>
<keyword evidence="2" id="KW-0238">DNA-binding</keyword>
<dbReference type="InterPro" id="IPR002577">
    <property type="entry name" value="HTH_HxlR"/>
</dbReference>
<dbReference type="InterPro" id="IPR036388">
    <property type="entry name" value="WH-like_DNA-bd_sf"/>
</dbReference>
<feature type="domain" description="HTH hxlR-type" evidence="4">
    <location>
        <begin position="27"/>
        <end position="131"/>
    </location>
</feature>
<dbReference type="AlphaFoldDB" id="F0SDX2"/>
<reference evidence="6" key="2">
    <citation type="submission" date="2011-02" db="EMBL/GenBank/DDBJ databases">
        <title>The complete genome of Pedobacter saltans DSM 12145.</title>
        <authorList>
            <consortium name="US DOE Joint Genome Institute (JGI-PGF)"/>
            <person name="Lucas S."/>
            <person name="Copeland A."/>
            <person name="Lapidus A."/>
            <person name="Bruce D."/>
            <person name="Goodwin L."/>
            <person name="Pitluck S."/>
            <person name="Kyrpides N."/>
            <person name="Mavromatis K."/>
            <person name="Pagani I."/>
            <person name="Ivanova N."/>
            <person name="Ovchinnikova G."/>
            <person name="Lu M."/>
            <person name="Detter J.C."/>
            <person name="Han C."/>
            <person name="Land M."/>
            <person name="Hauser L."/>
            <person name="Markowitz V."/>
            <person name="Cheng J.-F."/>
            <person name="Hugenholtz P."/>
            <person name="Woyke T."/>
            <person name="Wu D."/>
            <person name="Tindall B."/>
            <person name="Pomrenke H.G."/>
            <person name="Brambilla E."/>
            <person name="Klenk H.-P."/>
            <person name="Eisen J.A."/>
        </authorList>
    </citation>
    <scope>NUCLEOTIDE SEQUENCE [LARGE SCALE GENOMIC DNA]</scope>
    <source>
        <strain evidence="6">ATCC 51119 / DSM 12145 / JCM 21818 / LMG 10337 / NBRC 100064 / NCIMB 13643</strain>
    </source>
</reference>
<name>F0SDX2_PSESL</name>
<dbReference type="Proteomes" id="UP000000310">
    <property type="component" value="Chromosome"/>
</dbReference>
<sequence length="139" mass="16021">MSDYLYLCDIKFKEVRKKQNINNSAVCQVRITGIKDTMELLSGKWKFHILGTLILGGKMRFMDLMREVDGIAAKMLSKELQDMEMNQLVRRTVLDTKPITVEYEVTEYGRTLEPIIEEIAKWGISYRNALVGKKIEGGE</sequence>
<evidence type="ECO:0000256" key="3">
    <source>
        <dbReference type="ARBA" id="ARBA00023163"/>
    </source>
</evidence>
<protein>
    <submittedName>
        <fullName evidence="5">Transcriptional regulator, HxlR family</fullName>
    </submittedName>
</protein>
<evidence type="ECO:0000259" key="4">
    <source>
        <dbReference type="PROSITE" id="PS51118"/>
    </source>
</evidence>
<gene>
    <name evidence="5" type="ordered locus">Pedsa_1301</name>
</gene>
<keyword evidence="1" id="KW-0805">Transcription regulation</keyword>
<dbReference type="PANTHER" id="PTHR33204">
    <property type="entry name" value="TRANSCRIPTIONAL REGULATOR, MARR FAMILY"/>
    <property type="match status" value="1"/>
</dbReference>
<dbReference type="SUPFAM" id="SSF46785">
    <property type="entry name" value="Winged helix' DNA-binding domain"/>
    <property type="match status" value="1"/>
</dbReference>
<dbReference type="PROSITE" id="PS51118">
    <property type="entry name" value="HTH_HXLR"/>
    <property type="match status" value="1"/>
</dbReference>
<dbReference type="Gene3D" id="1.10.10.10">
    <property type="entry name" value="Winged helix-like DNA-binding domain superfamily/Winged helix DNA-binding domain"/>
    <property type="match status" value="1"/>
</dbReference>